<keyword evidence="4" id="KW-1185">Reference proteome</keyword>
<dbReference type="PROSITE" id="PS50943">
    <property type="entry name" value="HTH_CROC1"/>
    <property type="match status" value="2"/>
</dbReference>
<comment type="caution">
    <text evidence="3">The sequence shown here is derived from an EMBL/GenBank/DDBJ whole genome shotgun (WGS) entry which is preliminary data.</text>
</comment>
<dbReference type="Proteomes" id="UP000518316">
    <property type="component" value="Unassembled WGS sequence"/>
</dbReference>
<dbReference type="Gene3D" id="1.10.260.40">
    <property type="entry name" value="lambda repressor-like DNA-binding domains"/>
    <property type="match status" value="2"/>
</dbReference>
<evidence type="ECO:0000259" key="2">
    <source>
        <dbReference type="PROSITE" id="PS50943"/>
    </source>
</evidence>
<proteinExistence type="predicted"/>
<protein>
    <submittedName>
        <fullName evidence="3">Helix-turn-helix domain-containing protein</fullName>
    </submittedName>
</protein>
<keyword evidence="1" id="KW-0238">DNA-binding</keyword>
<evidence type="ECO:0000313" key="4">
    <source>
        <dbReference type="Proteomes" id="UP000518316"/>
    </source>
</evidence>
<name>A0A7W3TRV3_9LACO</name>
<dbReference type="InterPro" id="IPR010982">
    <property type="entry name" value="Lambda_DNA-bd_dom_sf"/>
</dbReference>
<dbReference type="InterPro" id="IPR001387">
    <property type="entry name" value="Cro/C1-type_HTH"/>
</dbReference>
<dbReference type="PANTHER" id="PTHR46558:SF11">
    <property type="entry name" value="HTH-TYPE TRANSCRIPTIONAL REGULATOR XRE"/>
    <property type="match status" value="1"/>
</dbReference>
<dbReference type="SUPFAM" id="SSF47413">
    <property type="entry name" value="lambda repressor-like DNA-binding domains"/>
    <property type="match status" value="1"/>
</dbReference>
<organism evidence="3 4">
    <name type="scientific">Limosilactobacillus albertensis</name>
    <dbReference type="NCBI Taxonomy" id="2759752"/>
    <lineage>
        <taxon>Bacteria</taxon>
        <taxon>Bacillati</taxon>
        <taxon>Bacillota</taxon>
        <taxon>Bacilli</taxon>
        <taxon>Lactobacillales</taxon>
        <taxon>Lactobacillaceae</taxon>
        <taxon>Limosilactobacillus</taxon>
    </lineage>
</organism>
<reference evidence="3 4" key="1">
    <citation type="submission" date="2020-07" db="EMBL/GenBank/DDBJ databases">
        <title>Description of Limosilactobacillus balticus sp. nov., Limosilactobacillus agrestis sp. nov., Limosilactobacillus albertensis sp. nov., Limosilactobacillus rudii sp. nov., Limosilactobacillus fastidiosus sp. nov., five novel Limosilactobacillus species isolated from the vertebrate gastrointestinal tract, and proposal of 6 subspecies of Limosilactobacillus reuteri adapted to the gastrointestinal tract of specific vertebrate hosts.</title>
        <authorList>
            <person name="Li F."/>
            <person name="Cheng C."/>
            <person name="Zheng J."/>
            <person name="Quevedo R.M."/>
            <person name="Li J."/>
            <person name="Roos S."/>
            <person name="Gaenzle M.G."/>
            <person name="Walter J."/>
        </authorList>
    </citation>
    <scope>NUCLEOTIDE SEQUENCE [LARGE SCALE GENOMIC DNA]</scope>
    <source>
        <strain evidence="3 4">RRLNB_1_1</strain>
    </source>
</reference>
<evidence type="ECO:0000256" key="1">
    <source>
        <dbReference type="ARBA" id="ARBA00023125"/>
    </source>
</evidence>
<dbReference type="GO" id="GO:0003677">
    <property type="term" value="F:DNA binding"/>
    <property type="evidence" value="ECO:0007669"/>
    <property type="project" value="UniProtKB-KW"/>
</dbReference>
<dbReference type="EMBL" id="JACIVC010000059">
    <property type="protein sequence ID" value="MBB1069744.1"/>
    <property type="molecule type" value="Genomic_DNA"/>
</dbReference>
<dbReference type="CDD" id="cd00093">
    <property type="entry name" value="HTH_XRE"/>
    <property type="match status" value="2"/>
</dbReference>
<dbReference type="SMART" id="SM00530">
    <property type="entry name" value="HTH_XRE"/>
    <property type="match status" value="2"/>
</dbReference>
<gene>
    <name evidence="3" type="ORF">H5S40_06215</name>
</gene>
<sequence length="243" mass="28340">MKKRDINASVALISAYEHERIPFNKKKIQKIAKYFNVSVNYLTGKNDSRTPTLLDELDLNREGYVSNNIYAERKSKHMTQKELGKEIGVNREYISEYELGIRPIPVENWGKLSKALSSEASYLLGVNGKYLPHSMDDFILSLKDHELLYSTKELLRKLDWAYKTPAFALLYILLIFCDENSQKVRVHDLKNIKKNSVYMLYSIICDAVIMLLDGEGKECELDNTYFMKLFSIIEDYDLKKYDF</sequence>
<feature type="domain" description="HTH cro/C1-type" evidence="2">
    <location>
        <begin position="69"/>
        <end position="123"/>
    </location>
</feature>
<dbReference type="PANTHER" id="PTHR46558">
    <property type="entry name" value="TRACRIPTIONAL REGULATORY PROTEIN-RELATED-RELATED"/>
    <property type="match status" value="1"/>
</dbReference>
<feature type="domain" description="HTH cro/C1-type" evidence="2">
    <location>
        <begin position="9"/>
        <end position="42"/>
    </location>
</feature>
<evidence type="ECO:0000313" key="3">
    <source>
        <dbReference type="EMBL" id="MBB1069744.1"/>
    </source>
</evidence>
<dbReference type="AlphaFoldDB" id="A0A7W3TRV3"/>
<dbReference type="Pfam" id="PF01381">
    <property type="entry name" value="HTH_3"/>
    <property type="match status" value="1"/>
</dbReference>
<accession>A0A7W3TRV3</accession>